<feature type="region of interest" description="Disordered" evidence="1">
    <location>
        <begin position="22"/>
        <end position="53"/>
    </location>
</feature>
<dbReference type="GeneID" id="87944750"/>
<keyword evidence="3" id="KW-1185">Reference proteome</keyword>
<sequence>MLLFARSQGGKLTHYYSPHAPAGKGSDACGPASVYPSLSRRPPSRTSPTTVNDKWSTTASTLTWSGPACLPSRGPNAIDLMGQTATCPSSGHEMMNDVEAVVTDTHPALLHPSSPVGACLHSRERAALPARSGRQAVRTGPVRARSCLHPPVRIDFFPLLWANLGPLAPRFVPPFHTSPHLQGAHRLLTLQKADYTVHPPSTLQLS</sequence>
<organism evidence="2 3">
    <name type="scientific">Colletotrichum destructivum</name>
    <dbReference type="NCBI Taxonomy" id="34406"/>
    <lineage>
        <taxon>Eukaryota</taxon>
        <taxon>Fungi</taxon>
        <taxon>Dikarya</taxon>
        <taxon>Ascomycota</taxon>
        <taxon>Pezizomycotina</taxon>
        <taxon>Sordariomycetes</taxon>
        <taxon>Hypocreomycetidae</taxon>
        <taxon>Glomerellales</taxon>
        <taxon>Glomerellaceae</taxon>
        <taxon>Colletotrichum</taxon>
        <taxon>Colletotrichum destructivum species complex</taxon>
    </lineage>
</organism>
<dbReference type="RefSeq" id="XP_062780457.1">
    <property type="nucleotide sequence ID" value="XM_062924406.1"/>
</dbReference>
<evidence type="ECO:0000256" key="1">
    <source>
        <dbReference type="SAM" id="MobiDB-lite"/>
    </source>
</evidence>
<proteinExistence type="predicted"/>
<protein>
    <submittedName>
        <fullName evidence="2">Uncharacterized protein</fullName>
    </submittedName>
</protein>
<dbReference type="EMBL" id="CP137309">
    <property type="protein sequence ID" value="WQF83233.1"/>
    <property type="molecule type" value="Genomic_DNA"/>
</dbReference>
<dbReference type="Proteomes" id="UP001322277">
    <property type="component" value="Chromosome 5"/>
</dbReference>
<accession>A0AAX4IJN5</accession>
<name>A0AAX4IJN5_9PEZI</name>
<gene>
    <name evidence="2" type="ORF">CDEST_08247</name>
</gene>
<feature type="compositionally biased region" description="Low complexity" evidence="1">
    <location>
        <begin position="39"/>
        <end position="50"/>
    </location>
</feature>
<reference evidence="3" key="1">
    <citation type="journal article" date="2023" name="bioRxiv">
        <title>Complete genome of the Medicago anthracnose fungus, Colletotrichum destructivum, reveals a mini-chromosome-like region within a core chromosome.</title>
        <authorList>
            <person name="Lapalu N."/>
            <person name="Simon A."/>
            <person name="Lu A."/>
            <person name="Plaumann P.-L."/>
            <person name="Amselem J."/>
            <person name="Pigne S."/>
            <person name="Auger A."/>
            <person name="Koch C."/>
            <person name="Dallery J.-F."/>
            <person name="O'Connell R.J."/>
        </authorList>
    </citation>
    <scope>NUCLEOTIDE SEQUENCE [LARGE SCALE GENOMIC DNA]</scope>
    <source>
        <strain evidence="3">CBS 520.97</strain>
    </source>
</reference>
<evidence type="ECO:0000313" key="2">
    <source>
        <dbReference type="EMBL" id="WQF83233.1"/>
    </source>
</evidence>
<evidence type="ECO:0000313" key="3">
    <source>
        <dbReference type="Proteomes" id="UP001322277"/>
    </source>
</evidence>
<dbReference type="KEGG" id="cdet:87944750"/>
<dbReference type="AlphaFoldDB" id="A0AAX4IJN5"/>